<name>A0A1H9S219_9MICO</name>
<dbReference type="PANTHER" id="PTHR35788">
    <property type="entry name" value="EXPORTED PROTEIN-RELATED"/>
    <property type="match status" value="1"/>
</dbReference>
<dbReference type="Pfam" id="PF04294">
    <property type="entry name" value="VanW"/>
    <property type="match status" value="1"/>
</dbReference>
<evidence type="ECO:0000313" key="3">
    <source>
        <dbReference type="EMBL" id="SER78393.1"/>
    </source>
</evidence>
<dbReference type="STRING" id="587636.SAMN05216199_1205"/>
<keyword evidence="4" id="KW-1185">Reference proteome</keyword>
<reference evidence="4" key="1">
    <citation type="submission" date="2016-10" db="EMBL/GenBank/DDBJ databases">
        <authorList>
            <person name="Varghese N."/>
            <person name="Submissions S."/>
        </authorList>
    </citation>
    <scope>NUCLEOTIDE SEQUENCE [LARGE SCALE GENOMIC DNA]</scope>
    <source>
        <strain evidence="4">CGMCC 1.6963</strain>
    </source>
</reference>
<evidence type="ECO:0000259" key="2">
    <source>
        <dbReference type="Pfam" id="PF12229"/>
    </source>
</evidence>
<feature type="domain" description="YoaR-like putative peptidoglycan binding" evidence="2">
    <location>
        <begin position="117"/>
        <end position="181"/>
    </location>
</feature>
<dbReference type="EMBL" id="FOHB01000001">
    <property type="protein sequence ID" value="SER78393.1"/>
    <property type="molecule type" value="Genomic_DNA"/>
</dbReference>
<accession>A0A1H9S219</accession>
<keyword evidence="1" id="KW-0472">Membrane</keyword>
<dbReference type="InterPro" id="IPR052913">
    <property type="entry name" value="Glycopeptide_resist_protein"/>
</dbReference>
<dbReference type="InterPro" id="IPR007391">
    <property type="entry name" value="Vancomycin_resist_VanW"/>
</dbReference>
<dbReference type="RefSeq" id="WP_177180242.1">
    <property type="nucleotide sequence ID" value="NZ_FOHB01000001.1"/>
</dbReference>
<proteinExistence type="predicted"/>
<dbReference type="Pfam" id="PF12229">
    <property type="entry name" value="PG_binding_4"/>
    <property type="match status" value="2"/>
</dbReference>
<keyword evidence="1" id="KW-0812">Transmembrane</keyword>
<dbReference type="PANTHER" id="PTHR35788:SF1">
    <property type="entry name" value="EXPORTED PROTEIN"/>
    <property type="match status" value="1"/>
</dbReference>
<feature type="domain" description="YoaR-like putative peptidoglycan binding" evidence="2">
    <location>
        <begin position="247"/>
        <end position="319"/>
    </location>
</feature>
<gene>
    <name evidence="3" type="ORF">SAMN05216199_1205</name>
</gene>
<dbReference type="InterPro" id="IPR022029">
    <property type="entry name" value="YoaR-like_PG-bd"/>
</dbReference>
<dbReference type="Proteomes" id="UP000199019">
    <property type="component" value="Unassembled WGS sequence"/>
</dbReference>
<organism evidence="3 4">
    <name type="scientific">Pedococcus cremeus</name>
    <dbReference type="NCBI Taxonomy" id="587636"/>
    <lineage>
        <taxon>Bacteria</taxon>
        <taxon>Bacillati</taxon>
        <taxon>Actinomycetota</taxon>
        <taxon>Actinomycetes</taxon>
        <taxon>Micrococcales</taxon>
        <taxon>Intrasporangiaceae</taxon>
        <taxon>Pedococcus</taxon>
    </lineage>
</organism>
<sequence>MVRRGERGGAALRLVIALAVLAAAYIGLAAFLGRHVPANASVAGIPIGGKSPADAEATLKRQLASQASAPVRLRVAGRTVDVDPSAAGLSLDLEETLQGLSGFSLKPADVWNHLNGGDDEPLRTDVDRDRLRAVLAETAKGVDKGAQEGAIAFPGGAVKVVNPVIGMSLDVEKTADVVAAAWPTTTPVKAVVNTVPPKTSADEVQRARTEFADKAMAGPVKVSVGSTTVALEPAEFAPAVTMKAGGDGSLTPAYDSRKLLAAVRAAAAEKGLEPKAEDASFRLQGGKAVLVPAKTGLQIDEKSLVDGFGPALTSSSRTVKPKTTVVQPDLTTEEARKIAPKEVISTFTTQFPFNPPRTENITLAARTLNGTFVAPGKTFSLNDLLGQRTGGKGYNEAPVIVNGRLTKDFGGGISQLSTTLFNAVFFSGARIEEHHPHSFYIARYPEGREATISWPDVDNRFTNDTAGGILIESYVSGSSVTVTFHGIKTWDIKADKGPRRNVVKPKKIVDDRPTCVPQSPTPGFDVTVTRIFTRAGKEVKRSTFDTHYIPEDDVTCTHPKAS</sequence>
<feature type="transmembrane region" description="Helical" evidence="1">
    <location>
        <begin position="12"/>
        <end position="32"/>
    </location>
</feature>
<protein>
    <submittedName>
        <fullName evidence="3">Vancomycin resistance protein YoaR, contains peptidoglycan-binding and VanW domains</fullName>
    </submittedName>
</protein>
<keyword evidence="1" id="KW-1133">Transmembrane helix</keyword>
<evidence type="ECO:0000256" key="1">
    <source>
        <dbReference type="SAM" id="Phobius"/>
    </source>
</evidence>
<dbReference type="AlphaFoldDB" id="A0A1H9S219"/>
<evidence type="ECO:0000313" key="4">
    <source>
        <dbReference type="Proteomes" id="UP000199019"/>
    </source>
</evidence>